<protein>
    <submittedName>
        <fullName evidence="2">Type II toxin-antitoxin system death-on-curing family toxin</fullName>
    </submittedName>
</protein>
<dbReference type="InterPro" id="IPR003812">
    <property type="entry name" value="Fido"/>
</dbReference>
<dbReference type="PANTHER" id="PTHR39426:SF1">
    <property type="entry name" value="HOMOLOGY TO DEATH-ON-CURING PROTEIN OF PHAGE P1"/>
    <property type="match status" value="1"/>
</dbReference>
<dbReference type="AlphaFoldDB" id="A0A5C6US76"/>
<keyword evidence="3" id="KW-1185">Reference proteome</keyword>
<dbReference type="SUPFAM" id="SSF140931">
    <property type="entry name" value="Fic-like"/>
    <property type="match status" value="1"/>
</dbReference>
<proteinExistence type="predicted"/>
<sequence length="129" mass="13638">MAHRWTWVLDAVALAAHAEQLTEHGGADGVRDEDGLASAMARPRNLAGYGDPDAAALAAAYAFGIARNHPFVDGNKRTAAVVAETFLALNGHRLKASDAELVVTFVALAAGELTEDELAHWLRTHIAAD</sequence>
<dbReference type="PROSITE" id="PS51459">
    <property type="entry name" value="FIDO"/>
    <property type="match status" value="1"/>
</dbReference>
<evidence type="ECO:0000313" key="3">
    <source>
        <dbReference type="Proteomes" id="UP000321129"/>
    </source>
</evidence>
<dbReference type="Pfam" id="PF02661">
    <property type="entry name" value="Fic"/>
    <property type="match status" value="1"/>
</dbReference>
<dbReference type="NCBIfam" id="TIGR01550">
    <property type="entry name" value="DOC_P1"/>
    <property type="match status" value="1"/>
</dbReference>
<gene>
    <name evidence="2" type="ORF">FSZ31_03010</name>
</gene>
<dbReference type="InterPro" id="IPR036597">
    <property type="entry name" value="Fido-like_dom_sf"/>
</dbReference>
<dbReference type="InterPro" id="IPR006440">
    <property type="entry name" value="Doc"/>
</dbReference>
<dbReference type="PANTHER" id="PTHR39426">
    <property type="entry name" value="HOMOLOGY TO DEATH-ON-CURING PROTEIN OF PHAGE P1"/>
    <property type="match status" value="1"/>
</dbReference>
<reference evidence="2 3" key="1">
    <citation type="submission" date="2019-08" db="EMBL/GenBank/DDBJ databases">
        <title>Sphingorhabdus soil sp. nov., isolated from arctic soil.</title>
        <authorList>
            <person name="Liu Y."/>
        </authorList>
    </citation>
    <scope>NUCLEOTIDE SEQUENCE [LARGE SCALE GENOMIC DNA]</scope>
    <source>
        <strain evidence="2 3">D-2Q-5-6</strain>
    </source>
</reference>
<dbReference type="InterPro" id="IPR053737">
    <property type="entry name" value="Type_II_TA_Toxin"/>
</dbReference>
<dbReference type="PIRSF" id="PIRSF018297">
    <property type="entry name" value="Doc"/>
    <property type="match status" value="1"/>
</dbReference>
<dbReference type="GO" id="GO:0016301">
    <property type="term" value="F:kinase activity"/>
    <property type="evidence" value="ECO:0007669"/>
    <property type="project" value="InterPro"/>
</dbReference>
<accession>A0A5C6US76</accession>
<dbReference type="RefSeq" id="WP_147121555.1">
    <property type="nucleotide sequence ID" value="NZ_VOPY01000001.1"/>
</dbReference>
<name>A0A5C6US76_9SPHN</name>
<comment type="caution">
    <text evidence="2">The sequence shown here is derived from an EMBL/GenBank/DDBJ whole genome shotgun (WGS) entry which is preliminary data.</text>
</comment>
<feature type="domain" description="Fido" evidence="1">
    <location>
        <begin position="8"/>
        <end position="124"/>
    </location>
</feature>
<evidence type="ECO:0000259" key="1">
    <source>
        <dbReference type="PROSITE" id="PS51459"/>
    </source>
</evidence>
<evidence type="ECO:0000313" key="2">
    <source>
        <dbReference type="EMBL" id="TXC73718.1"/>
    </source>
</evidence>
<dbReference type="OrthoDB" id="9802752at2"/>
<dbReference type="EMBL" id="VOPY01000001">
    <property type="protein sequence ID" value="TXC73718.1"/>
    <property type="molecule type" value="Genomic_DNA"/>
</dbReference>
<dbReference type="Proteomes" id="UP000321129">
    <property type="component" value="Unassembled WGS sequence"/>
</dbReference>
<organism evidence="2 3">
    <name type="scientific">Flavisphingopyxis soli</name>
    <dbReference type="NCBI Taxonomy" id="2601267"/>
    <lineage>
        <taxon>Bacteria</taxon>
        <taxon>Pseudomonadati</taxon>
        <taxon>Pseudomonadota</taxon>
        <taxon>Alphaproteobacteria</taxon>
        <taxon>Sphingomonadales</taxon>
        <taxon>Sphingopyxidaceae</taxon>
        <taxon>Flavisphingopyxis</taxon>
    </lineage>
</organism>
<dbReference type="Gene3D" id="1.20.120.1870">
    <property type="entry name" value="Fic/DOC protein, Fido domain"/>
    <property type="match status" value="1"/>
</dbReference>